<accession>A0AAX4NJ36</accession>
<dbReference type="GeneID" id="95968170"/>
<dbReference type="Gene3D" id="1.10.10.10">
    <property type="entry name" value="Winged helix-like DNA-binding domain superfamily/Winged helix DNA-binding domain"/>
    <property type="match status" value="1"/>
</dbReference>
<dbReference type="KEGG" id="omr:OXIME_001432"/>
<evidence type="ECO:0000313" key="2">
    <source>
        <dbReference type="Proteomes" id="UP001451606"/>
    </source>
</evidence>
<protein>
    <submittedName>
        <fullName evidence="1">Transcriptional regulator</fullName>
    </submittedName>
</protein>
<dbReference type="RefSeq" id="WP_393971174.1">
    <property type="nucleotide sequence ID" value="NZ_CP133772.1"/>
</dbReference>
<dbReference type="InterPro" id="IPR036388">
    <property type="entry name" value="WH-like_DNA-bd_sf"/>
</dbReference>
<evidence type="ECO:0000313" key="1">
    <source>
        <dbReference type="EMBL" id="WYY00847.1"/>
    </source>
</evidence>
<name>A0AAX4NJ36_9ARCH</name>
<organism evidence="1 2">
    <name type="scientific">Oxyplasma meridianum</name>
    <dbReference type="NCBI Taxonomy" id="3073602"/>
    <lineage>
        <taxon>Archaea</taxon>
        <taxon>Methanobacteriati</taxon>
        <taxon>Thermoplasmatota</taxon>
        <taxon>Thermoplasmata</taxon>
        <taxon>Thermoplasmatales</taxon>
        <taxon>Thermoplasmataceae</taxon>
        <taxon>Oxyplasma</taxon>
    </lineage>
</organism>
<keyword evidence="2" id="KW-1185">Reference proteome</keyword>
<dbReference type="Proteomes" id="UP001451606">
    <property type="component" value="Chromosome"/>
</dbReference>
<dbReference type="InterPro" id="IPR036390">
    <property type="entry name" value="WH_DNA-bd_sf"/>
</dbReference>
<dbReference type="EMBL" id="CP133772">
    <property type="protein sequence ID" value="WYY00847.1"/>
    <property type="molecule type" value="Genomic_DNA"/>
</dbReference>
<dbReference type="AlphaFoldDB" id="A0AAX4NJ36"/>
<gene>
    <name evidence="1" type="ORF">OXIME_001432</name>
</gene>
<dbReference type="SUPFAM" id="SSF46785">
    <property type="entry name" value="Winged helix' DNA-binding domain"/>
    <property type="match status" value="1"/>
</dbReference>
<proteinExistence type="predicted"/>
<sequence>METLKRHIAIIQTLLREQPVGIIRIAQVTKLPEHKIRYSLRLLEKQGLIIPSREGAILTPEFVEQRENLAEDAKSIASELESIYQTIKLTLQKK</sequence>
<reference evidence="1 2" key="1">
    <citation type="submission" date="2023-09" db="EMBL/GenBank/DDBJ databases">
        <authorList>
            <person name="Golyshina O.V."/>
            <person name="Lunev E.A."/>
            <person name="Bargiela R."/>
            <person name="Gaines M.C."/>
            <person name="Daum B."/>
            <person name="Bale N.J."/>
            <person name="Koenen M."/>
            <person name="Sinninghe Damst J.S."/>
            <person name="Yakimov M."/>
            <person name="Golyshin P.N."/>
        </authorList>
    </citation>
    <scope>NUCLEOTIDE SEQUENCE [LARGE SCALE GENOMIC DNA]</scope>
    <source>
        <strain evidence="1 2">M1</strain>
    </source>
</reference>